<proteinExistence type="predicted"/>
<dbReference type="Gene3D" id="4.10.60.10">
    <property type="entry name" value="Zinc finger, CCHC-type"/>
    <property type="match status" value="1"/>
</dbReference>
<keyword evidence="2" id="KW-0175">Coiled coil</keyword>
<dbReference type="SMART" id="SM00343">
    <property type="entry name" value="ZnF_C2HC"/>
    <property type="match status" value="2"/>
</dbReference>
<name>A0ABQ5AV11_9ASTR</name>
<feature type="compositionally biased region" description="Basic and acidic residues" evidence="3">
    <location>
        <begin position="330"/>
        <end position="339"/>
    </location>
</feature>
<feature type="region of interest" description="Disordered" evidence="3">
    <location>
        <begin position="17"/>
        <end position="37"/>
    </location>
</feature>
<feature type="compositionally biased region" description="Low complexity" evidence="3">
    <location>
        <begin position="1114"/>
        <end position="1123"/>
    </location>
</feature>
<dbReference type="Proteomes" id="UP001151760">
    <property type="component" value="Unassembled WGS sequence"/>
</dbReference>
<sequence length="1251" mass="140219">MPRDCLRIIESKSKVRNSRNKPVVAKVSSSSSTPGISPDVAELKDMVKALLLDKKSQAPAPMKAVEESCVTCGGAHSYRNCPATDGNVYRDNIQEYVSQAAAANFNQGNTGYRAPIANQIRPPGFSPVQQNHGNNQNRYNQNRGNNYNQIQIYRPSINQPPVHQAPPYQAPAPQTQGVTKTDFESYVKANDAVMRNMQDQNQNLQNQMTNLTDMLSKFVNSNTASTSGSGTLPSNTITNPKVDLKGITTRSGVAYQGPTIPTTSSSPSKVVERETEVTKDTVPPTNNGSTKDVQPPVIQVQTQVPNSEPVVDPVSAPMPNLKPSIPYPSRRNDERRREKANDQIEKFYKIFQDMSFEISFADALILMPKFASTLKALIGNKEKLSEMARTPLNEHCSAVILNKLPEKLGDPGKFLIPCDFLRMDECLALADLGASINLMPLSVWKKLSLPELTPTCELTLRVGKEAITFNLDQTSRYSFNYDDMTANRIDVIEMAFEEYSQEVLGFSDVIANPYLFLSSSLELFKVFKHQLISLGRSLFASLKWVILPQVSLYQSPQYGSRYQSQQYSNNQSSTPLSITYPSNDYQSSVNQNVYSPPSSIPQIEYAPTVNHQQQQPEFSQLDFGLTVPVFKQGDDPIDAINHMMSFLSAVVTSRYPTTNNQLRNSSNPRQQATINDGRVTLQPVQGRQISFATGTTRTYTPGASGSNSGKQRTVVCYNCKGEGHMSKQCTKPKRKQDNSWFKDKVLLVQAQANGQILHEEELAFLADPGTAEGQATQTVITHNAAYQADDLDAYNSDCDKLNTAKVSLMANLSHYGSDTLAKVHNPDNVDNNMINQGVQVIPSSKQLNVVNHSETEITSDSNIIPYSQYVKESQQAAVQNSSSSAQQDALILSVIEQLKTQVVNCTKINLDNKSVNDTLTAELERYKKQFVEIDRLKQTLSEHLKEKESLMQTVTLLKNNFKKEESRNIDREIALEKKIKQLDNIVFKRDQSAQTVYMLTKPQFFYDHTTKQALGFQNPFYLKKAQQLEPKLYDGNVIKNTSAIVIPDSEETLVLAEESRSKILLKQLDPMMLEKKVNTTPVDYAFLNQLSQDFEKRFVSQTELSAEQAFWSQNSMNSSNPNPSERPTKVEVPKELPKFSMVNTSLKKLKHHLAGFDVVVKERTTATAITEGSWGFEHTKACFRDEIIPFVKALKDLFNTFDQYLIDELSEVQNVFHQMEQAVEQHRLETYDTLFKSYSEHNMNSTLGISH</sequence>
<evidence type="ECO:0000256" key="2">
    <source>
        <dbReference type="SAM" id="Coils"/>
    </source>
</evidence>
<dbReference type="EMBL" id="BQNB010012585">
    <property type="protein sequence ID" value="GJT05427.1"/>
    <property type="molecule type" value="Genomic_DNA"/>
</dbReference>
<evidence type="ECO:0000313" key="6">
    <source>
        <dbReference type="Proteomes" id="UP001151760"/>
    </source>
</evidence>
<feature type="coiled-coil region" evidence="2">
    <location>
        <begin position="916"/>
        <end position="960"/>
    </location>
</feature>
<dbReference type="SUPFAM" id="SSF57756">
    <property type="entry name" value="Retrovirus zinc finger-like domains"/>
    <property type="match status" value="1"/>
</dbReference>
<reference evidence="5" key="1">
    <citation type="journal article" date="2022" name="Int. J. Mol. Sci.">
        <title>Draft Genome of Tanacetum Coccineum: Genomic Comparison of Closely Related Tanacetum-Family Plants.</title>
        <authorList>
            <person name="Yamashiro T."/>
            <person name="Shiraishi A."/>
            <person name="Nakayama K."/>
            <person name="Satake H."/>
        </authorList>
    </citation>
    <scope>NUCLEOTIDE SEQUENCE</scope>
</reference>
<comment type="caution">
    <text evidence="5">The sequence shown here is derived from an EMBL/GenBank/DDBJ whole genome shotgun (WGS) entry which is preliminary data.</text>
</comment>
<keyword evidence="6" id="KW-1185">Reference proteome</keyword>
<dbReference type="InterPro" id="IPR036875">
    <property type="entry name" value="Znf_CCHC_sf"/>
</dbReference>
<organism evidence="5 6">
    <name type="scientific">Tanacetum coccineum</name>
    <dbReference type="NCBI Taxonomy" id="301880"/>
    <lineage>
        <taxon>Eukaryota</taxon>
        <taxon>Viridiplantae</taxon>
        <taxon>Streptophyta</taxon>
        <taxon>Embryophyta</taxon>
        <taxon>Tracheophyta</taxon>
        <taxon>Spermatophyta</taxon>
        <taxon>Magnoliopsida</taxon>
        <taxon>eudicotyledons</taxon>
        <taxon>Gunneridae</taxon>
        <taxon>Pentapetalae</taxon>
        <taxon>asterids</taxon>
        <taxon>campanulids</taxon>
        <taxon>Asterales</taxon>
        <taxon>Asteraceae</taxon>
        <taxon>Asteroideae</taxon>
        <taxon>Anthemideae</taxon>
        <taxon>Anthemidinae</taxon>
        <taxon>Tanacetum</taxon>
    </lineage>
</organism>
<dbReference type="Pfam" id="PF00098">
    <property type="entry name" value="zf-CCHC"/>
    <property type="match status" value="1"/>
</dbReference>
<dbReference type="PANTHER" id="PTHR33067">
    <property type="entry name" value="RNA-DIRECTED DNA POLYMERASE-RELATED"/>
    <property type="match status" value="1"/>
</dbReference>
<dbReference type="InterPro" id="IPR001878">
    <property type="entry name" value="Znf_CCHC"/>
</dbReference>
<gene>
    <name evidence="5" type="ORF">Tco_0839889</name>
</gene>
<feature type="domain" description="CCHC-type" evidence="4">
    <location>
        <begin position="716"/>
        <end position="731"/>
    </location>
</feature>
<keyword evidence="1" id="KW-0863">Zinc-finger</keyword>
<reference evidence="5" key="2">
    <citation type="submission" date="2022-01" db="EMBL/GenBank/DDBJ databases">
        <authorList>
            <person name="Yamashiro T."/>
            <person name="Shiraishi A."/>
            <person name="Satake H."/>
            <person name="Nakayama K."/>
        </authorList>
    </citation>
    <scope>NUCLEOTIDE SEQUENCE</scope>
</reference>
<feature type="region of interest" description="Disordered" evidence="3">
    <location>
        <begin position="253"/>
        <end position="293"/>
    </location>
</feature>
<evidence type="ECO:0000256" key="3">
    <source>
        <dbReference type="SAM" id="MobiDB-lite"/>
    </source>
</evidence>
<keyword evidence="1" id="KW-0479">Metal-binding</keyword>
<feature type="region of interest" description="Disordered" evidence="3">
    <location>
        <begin position="308"/>
        <end position="339"/>
    </location>
</feature>
<feature type="coiled-coil region" evidence="2">
    <location>
        <begin position="187"/>
        <end position="221"/>
    </location>
</feature>
<protein>
    <submittedName>
        <fullName evidence="5">Integrase, catalytic region, zinc finger, CCHC-type containing protein</fullName>
    </submittedName>
</protein>
<keyword evidence="1" id="KW-0862">Zinc</keyword>
<evidence type="ECO:0000313" key="5">
    <source>
        <dbReference type="EMBL" id="GJT05427.1"/>
    </source>
</evidence>
<dbReference type="PROSITE" id="PS50158">
    <property type="entry name" value="ZF_CCHC"/>
    <property type="match status" value="1"/>
</dbReference>
<feature type="compositionally biased region" description="Basic and acidic residues" evidence="3">
    <location>
        <begin position="270"/>
        <end position="279"/>
    </location>
</feature>
<feature type="compositionally biased region" description="Low complexity" evidence="3">
    <location>
        <begin position="258"/>
        <end position="268"/>
    </location>
</feature>
<accession>A0ABQ5AV11</accession>
<feature type="region of interest" description="Disordered" evidence="3">
    <location>
        <begin position="1110"/>
        <end position="1131"/>
    </location>
</feature>
<feature type="compositionally biased region" description="Polar residues" evidence="3">
    <location>
        <begin position="283"/>
        <end position="292"/>
    </location>
</feature>
<dbReference type="PANTHER" id="PTHR33067:SF35">
    <property type="entry name" value="ASPARTIC PEPTIDASE DDI1-TYPE DOMAIN-CONTAINING PROTEIN"/>
    <property type="match status" value="1"/>
</dbReference>
<evidence type="ECO:0000259" key="4">
    <source>
        <dbReference type="PROSITE" id="PS50158"/>
    </source>
</evidence>
<evidence type="ECO:0000256" key="1">
    <source>
        <dbReference type="PROSITE-ProRule" id="PRU00047"/>
    </source>
</evidence>